<accession>A0A401IP08</accession>
<sequence length="305" mass="34354">METPRQDSARAMDVEDEAIQVQLSKIFAAIIEILPVCDPSHSDLVDNSKMNRAATDSNRKHLQRKQQQQQDQQDSLKKNDIVRRIDTTTSQVVATDLETLKGHSQEVGDVLTQFMQFAEGDGEHSQGGGDNKKRTPVDENKRKMDVLSTVCSNTMIDRPFVKLSLFSDIIKIRGMPLEKLSQYMTAPKGDNKVLKMMPSLINTSMDIMIKLCCTWMFFSASINLKKLSDEEKDGDYLLDLSDPCVLNAITWINNAIETRRNSSLTTLLPGETTLQKKIDNRSVMIENLSEIIIPCLIKMESVLSV</sequence>
<name>A0A401IP08_9VIRU</name>
<comment type="caution">
    <text evidence="2">The sequence shown here is derived from an EMBL/GenBank/DDBJ whole genome shotgun (WGS) entry which is preliminary data.</text>
</comment>
<dbReference type="EMBL" id="BFCC01000001">
    <property type="protein sequence ID" value="GBG35330.1"/>
    <property type="molecule type" value="Genomic_DNA"/>
</dbReference>
<reference evidence="2" key="1">
    <citation type="journal article" date="2018" name="J. Virol.">
        <title>Crustacean Genome Exploration Reveals the Evolutionary Origin of White Spot Syndrome Virus.</title>
        <authorList>
            <person name="Kawato S."/>
            <person name="Shitara A."/>
            <person name="Wang Y."/>
            <person name="Nozaki R."/>
            <person name="Kondo H."/>
            <person name="Hirono I."/>
        </authorList>
    </citation>
    <scope>NUCLEOTIDE SEQUENCE</scope>
    <source>
        <strain evidence="2">TUMSAT-1</strain>
    </source>
</reference>
<organism evidence="2">
    <name type="scientific">Hemigrapsus takanoi nimavirus</name>
    <dbReference type="NCBI Taxonomy" id="2133792"/>
    <lineage>
        <taxon>Viruses</taxon>
        <taxon>Viruses incertae sedis</taxon>
        <taxon>Naldaviricetes</taxon>
        <taxon>Nimaviridae</taxon>
    </lineage>
</organism>
<feature type="compositionally biased region" description="Basic and acidic residues" evidence="1">
    <location>
        <begin position="130"/>
        <end position="139"/>
    </location>
</feature>
<evidence type="ECO:0000313" key="2">
    <source>
        <dbReference type="EMBL" id="GBG35330.1"/>
    </source>
</evidence>
<evidence type="ECO:0000256" key="1">
    <source>
        <dbReference type="SAM" id="MobiDB-lite"/>
    </source>
</evidence>
<protein>
    <submittedName>
        <fullName evidence="2">Wsv023-like protein</fullName>
    </submittedName>
</protein>
<feature type="region of interest" description="Disordered" evidence="1">
    <location>
        <begin position="120"/>
        <end position="139"/>
    </location>
</feature>
<proteinExistence type="predicted"/>
<feature type="region of interest" description="Disordered" evidence="1">
    <location>
        <begin position="55"/>
        <end position="79"/>
    </location>
</feature>